<organism evidence="1">
    <name type="scientific">Flexilinea flocculi</name>
    <dbReference type="NCBI Taxonomy" id="1678840"/>
    <lineage>
        <taxon>Bacteria</taxon>
        <taxon>Bacillati</taxon>
        <taxon>Chloroflexota</taxon>
        <taxon>Anaerolineae</taxon>
        <taxon>Anaerolineales</taxon>
        <taxon>Anaerolineaceae</taxon>
        <taxon>Flexilinea</taxon>
    </lineage>
</organism>
<dbReference type="Proteomes" id="UP000053370">
    <property type="component" value="Unassembled WGS sequence"/>
</dbReference>
<evidence type="ECO:0008006" key="3">
    <source>
        <dbReference type="Google" id="ProtNLM"/>
    </source>
</evidence>
<evidence type="ECO:0000313" key="2">
    <source>
        <dbReference type="Proteomes" id="UP000053370"/>
    </source>
</evidence>
<evidence type="ECO:0000313" key="1">
    <source>
        <dbReference type="EMBL" id="GAP40995.1"/>
    </source>
</evidence>
<protein>
    <recommendedName>
        <fullName evidence="3">DUF3795 domain-containing protein</fullName>
    </recommendedName>
</protein>
<dbReference type="AlphaFoldDB" id="A0A0S7BWV1"/>
<gene>
    <name evidence="1" type="ORF">ATC1_13977</name>
</gene>
<dbReference type="PATRIC" id="fig|1678840.3.peg.2376"/>
<dbReference type="EMBL" id="DF968181">
    <property type="protein sequence ID" value="GAP40995.1"/>
    <property type="molecule type" value="Genomic_DNA"/>
</dbReference>
<name>A0A0S7BWV1_9CHLR</name>
<reference evidence="1" key="1">
    <citation type="journal article" date="2015" name="Genome Announc.">
        <title>Draft Genome Sequence of Anaerolineae Strain TC1, a Novel Isolate from a Methanogenic Wastewater Treatment System.</title>
        <authorList>
            <person name="Matsuura N."/>
            <person name="Tourlousse D.M."/>
            <person name="Sun L."/>
            <person name="Toyonaga M."/>
            <person name="Kuroda K."/>
            <person name="Ohashi A."/>
            <person name="Cruz R."/>
            <person name="Yamaguchi T."/>
            <person name="Sekiguchi Y."/>
        </authorList>
    </citation>
    <scope>NUCLEOTIDE SEQUENCE [LARGE SCALE GENOMIC DNA]</scope>
    <source>
        <strain evidence="1">TC1</strain>
    </source>
</reference>
<accession>A0A0S7BWV1</accession>
<proteinExistence type="predicted"/>
<dbReference type="RefSeq" id="WP_062281312.1">
    <property type="nucleotide sequence ID" value="NZ_DF968181.1"/>
</dbReference>
<dbReference type="STRING" id="1678840.ATC1_13977"/>
<dbReference type="OrthoDB" id="166000at2"/>
<keyword evidence="2" id="KW-1185">Reference proteome</keyword>
<sequence length="183" mass="20731">MKNFSRTNLIFSLCGLNCGLCPMKLGGYCPGCGGGAGNQTCGIARCSLKHDHVEYCFLCPEYPCSRYSNIDPYDSFLTHQGQLRDIERAREIGIEAYNNQLSKRIQILEQLLSDYDDGRSKTFYCLAMNLLPLPEIEILLERTIHEIAFIDLPVKEKCRQITGQFKELAQEQGILLKLRKKGS</sequence>